<accession>A0A1H9AHA0</accession>
<dbReference type="RefSeq" id="WP_175480014.1">
    <property type="nucleotide sequence ID" value="NZ_FOFD01000001.1"/>
</dbReference>
<name>A0A1H9AHA0_9EURY</name>
<proteinExistence type="predicted"/>
<dbReference type="AlphaFoldDB" id="A0A1H9AHA0"/>
<evidence type="ECO:0000313" key="2">
    <source>
        <dbReference type="EMBL" id="SEP76162.1"/>
    </source>
</evidence>
<organism evidence="2 3">
    <name type="scientific">Natrinema salaciae</name>
    <dbReference type="NCBI Taxonomy" id="1186196"/>
    <lineage>
        <taxon>Archaea</taxon>
        <taxon>Methanobacteriati</taxon>
        <taxon>Methanobacteriota</taxon>
        <taxon>Stenosarchaea group</taxon>
        <taxon>Halobacteria</taxon>
        <taxon>Halobacteriales</taxon>
        <taxon>Natrialbaceae</taxon>
        <taxon>Natrinema</taxon>
    </lineage>
</organism>
<dbReference type="Proteomes" id="UP000199114">
    <property type="component" value="Unassembled WGS sequence"/>
</dbReference>
<feature type="region of interest" description="Disordered" evidence="1">
    <location>
        <begin position="1"/>
        <end position="20"/>
    </location>
</feature>
<evidence type="ECO:0000313" key="3">
    <source>
        <dbReference type="Proteomes" id="UP000199114"/>
    </source>
</evidence>
<sequence>MTFPGEPLEADVGLESPGGGEAIGRIDDLVVAAVKDRDRDLERFRDIRERVLLEVVEKPLVDSFPGIEGPVPVVVNYSPILAERLVSWLTTTRIITKATLR</sequence>
<protein>
    <submittedName>
        <fullName evidence="2">Uncharacterized protein</fullName>
    </submittedName>
</protein>
<gene>
    <name evidence="2" type="ORF">SAMN04489841_0454</name>
</gene>
<reference evidence="3" key="1">
    <citation type="submission" date="2016-10" db="EMBL/GenBank/DDBJ databases">
        <authorList>
            <person name="Varghese N."/>
            <person name="Submissions S."/>
        </authorList>
    </citation>
    <scope>NUCLEOTIDE SEQUENCE [LARGE SCALE GENOMIC DNA]</scope>
    <source>
        <strain evidence="3">DSM 25055</strain>
    </source>
</reference>
<evidence type="ECO:0000256" key="1">
    <source>
        <dbReference type="SAM" id="MobiDB-lite"/>
    </source>
</evidence>
<dbReference type="EMBL" id="FOFD01000001">
    <property type="protein sequence ID" value="SEP76162.1"/>
    <property type="molecule type" value="Genomic_DNA"/>
</dbReference>
<keyword evidence="3" id="KW-1185">Reference proteome</keyword>